<feature type="transmembrane region" description="Helical" evidence="1">
    <location>
        <begin position="134"/>
        <end position="153"/>
    </location>
</feature>
<keyword evidence="1" id="KW-1133">Transmembrane helix</keyword>
<reference evidence="2 3" key="1">
    <citation type="submission" date="2016-05" db="EMBL/GenBank/DDBJ databases">
        <title>Genome sequence of Pseudomonas stutzeri 273 and identification of the exopolysaccharide biosynthesis locus.</title>
        <authorList>
            <person name="Wu S."/>
            <person name="Sun C."/>
        </authorList>
    </citation>
    <scope>NUCLEOTIDE SEQUENCE [LARGE SCALE GENOMIC DNA]</scope>
    <source>
        <strain evidence="2 3">273</strain>
    </source>
</reference>
<name>A0A172WNR1_STUST</name>
<evidence type="ECO:0000313" key="2">
    <source>
        <dbReference type="EMBL" id="ANF25030.1"/>
    </source>
</evidence>
<protein>
    <submittedName>
        <fullName evidence="2">Uncharacterized protein</fullName>
    </submittedName>
</protein>
<proteinExistence type="predicted"/>
<dbReference type="AlphaFoldDB" id="A0A172WNR1"/>
<feature type="transmembrane region" description="Helical" evidence="1">
    <location>
        <begin position="20"/>
        <end position="45"/>
    </location>
</feature>
<dbReference type="RefSeq" id="WP_064481090.1">
    <property type="nucleotide sequence ID" value="NZ_CP015641.1"/>
</dbReference>
<dbReference type="EMBL" id="CP015641">
    <property type="protein sequence ID" value="ANF25030.1"/>
    <property type="molecule type" value="Genomic_DNA"/>
</dbReference>
<dbReference type="OrthoDB" id="6886757at2"/>
<organism evidence="2 3">
    <name type="scientific">Stutzerimonas stutzeri</name>
    <name type="common">Pseudomonas stutzeri</name>
    <dbReference type="NCBI Taxonomy" id="316"/>
    <lineage>
        <taxon>Bacteria</taxon>
        <taxon>Pseudomonadati</taxon>
        <taxon>Pseudomonadota</taxon>
        <taxon>Gammaproteobacteria</taxon>
        <taxon>Pseudomonadales</taxon>
        <taxon>Pseudomonadaceae</taxon>
        <taxon>Stutzerimonas</taxon>
    </lineage>
</organism>
<keyword evidence="1" id="KW-0812">Transmembrane</keyword>
<sequence length="177" mass="19126">MQSPDLSLAGKLDNLLTKGFCSLLGGLANTFIWLLGLLVLVGQLIQIFEYGEGLSDVSWAEWGFMLLFVLLLRRHIHYCRHFSTGFWAGLSRLVVFQGRLACAGLSILGFVVGLESQFGASTGLSSTVDPVMDVTGFGLVLLMLYLAAPTSSATSMRSTVPSRVEHSLIPAEKEVSV</sequence>
<accession>A0A172WNR1</accession>
<gene>
    <name evidence="2" type="ORF">PS273GM_07615</name>
</gene>
<evidence type="ECO:0000256" key="1">
    <source>
        <dbReference type="SAM" id="Phobius"/>
    </source>
</evidence>
<evidence type="ECO:0000313" key="3">
    <source>
        <dbReference type="Proteomes" id="UP000077787"/>
    </source>
</evidence>
<dbReference type="Proteomes" id="UP000077787">
    <property type="component" value="Chromosome"/>
</dbReference>
<feature type="transmembrane region" description="Helical" evidence="1">
    <location>
        <begin position="57"/>
        <end position="72"/>
    </location>
</feature>
<keyword evidence="1" id="KW-0472">Membrane</keyword>
<feature type="transmembrane region" description="Helical" evidence="1">
    <location>
        <begin position="93"/>
        <end position="114"/>
    </location>
</feature>